<dbReference type="EMBL" id="RDRA01000006">
    <property type="protein sequence ID" value="RXG96364.1"/>
    <property type="molecule type" value="Genomic_DNA"/>
</dbReference>
<gene>
    <name evidence="2" type="ORF">EAS62_12290</name>
</gene>
<sequence>MPAYLVRIIDTRDLVGIFVADDEDYLAFAVDERTDAPGCEYVELPTGGIMWESPAKPVPLQTGDPEDEESEP</sequence>
<dbReference type="Proteomes" id="UP000289946">
    <property type="component" value="Unassembled WGS sequence"/>
</dbReference>
<evidence type="ECO:0000313" key="2">
    <source>
        <dbReference type="EMBL" id="RXG96364.1"/>
    </source>
</evidence>
<proteinExistence type="predicted"/>
<evidence type="ECO:0000313" key="3">
    <source>
        <dbReference type="Proteomes" id="UP000289946"/>
    </source>
</evidence>
<dbReference type="RefSeq" id="WP_128939468.1">
    <property type="nucleotide sequence ID" value="NZ_RDRA01000006.1"/>
</dbReference>
<reference evidence="2 3" key="1">
    <citation type="submission" date="2018-10" db="EMBL/GenBank/DDBJ databases">
        <title>Bradyrhizobium sp. nov., isolated from effective nodules of peanut in China.</title>
        <authorList>
            <person name="Li Y."/>
        </authorList>
    </citation>
    <scope>NUCLEOTIDE SEQUENCE [LARGE SCALE GENOMIC DNA]</scope>
    <source>
        <strain evidence="2 3">CCBAU 51781</strain>
    </source>
</reference>
<name>A0ABY0DN57_9BRAD</name>
<evidence type="ECO:0008006" key="4">
    <source>
        <dbReference type="Google" id="ProtNLM"/>
    </source>
</evidence>
<evidence type="ECO:0000256" key="1">
    <source>
        <dbReference type="SAM" id="MobiDB-lite"/>
    </source>
</evidence>
<accession>A0ABY0DN57</accession>
<protein>
    <recommendedName>
        <fullName evidence="4">DUF4926 domain-containing protein</fullName>
    </recommendedName>
</protein>
<comment type="caution">
    <text evidence="2">The sequence shown here is derived from an EMBL/GenBank/DDBJ whole genome shotgun (WGS) entry which is preliminary data.</text>
</comment>
<keyword evidence="3" id="KW-1185">Reference proteome</keyword>
<organism evidence="2 3">
    <name type="scientific">Bradyrhizobium zhanjiangense</name>
    <dbReference type="NCBI Taxonomy" id="1325107"/>
    <lineage>
        <taxon>Bacteria</taxon>
        <taxon>Pseudomonadati</taxon>
        <taxon>Pseudomonadota</taxon>
        <taxon>Alphaproteobacteria</taxon>
        <taxon>Hyphomicrobiales</taxon>
        <taxon>Nitrobacteraceae</taxon>
        <taxon>Bradyrhizobium</taxon>
    </lineage>
</organism>
<feature type="region of interest" description="Disordered" evidence="1">
    <location>
        <begin position="52"/>
        <end position="72"/>
    </location>
</feature>